<name>A0A1Y0B1P9_9LAMI</name>
<gene>
    <name evidence="1" type="ORF">AEK19_MT1083</name>
</gene>
<geneLocation type="mitochondrion" evidence="1"/>
<dbReference type="EMBL" id="KY774314">
    <property type="protein sequence ID" value="ART31304.1"/>
    <property type="molecule type" value="Genomic_DNA"/>
</dbReference>
<protein>
    <submittedName>
        <fullName evidence="1">Uncharacterized protein</fullName>
    </submittedName>
</protein>
<keyword evidence="1" id="KW-0496">Mitochondrion</keyword>
<sequence length="29" mass="3176">MILPLTSLLGWNQQLNSIEIAESSGSFII</sequence>
<accession>A0A1Y0B1P9</accession>
<dbReference type="AlphaFoldDB" id="A0A1Y0B1P9"/>
<evidence type="ECO:0000313" key="1">
    <source>
        <dbReference type="EMBL" id="ART31304.1"/>
    </source>
</evidence>
<organism evidence="1">
    <name type="scientific">Utricularia reniformis</name>
    <dbReference type="NCBI Taxonomy" id="192314"/>
    <lineage>
        <taxon>Eukaryota</taxon>
        <taxon>Viridiplantae</taxon>
        <taxon>Streptophyta</taxon>
        <taxon>Embryophyta</taxon>
        <taxon>Tracheophyta</taxon>
        <taxon>Spermatophyta</taxon>
        <taxon>Magnoliopsida</taxon>
        <taxon>eudicotyledons</taxon>
        <taxon>Gunneridae</taxon>
        <taxon>Pentapetalae</taxon>
        <taxon>asterids</taxon>
        <taxon>lamiids</taxon>
        <taxon>Lamiales</taxon>
        <taxon>Lentibulariaceae</taxon>
        <taxon>Utricularia</taxon>
    </lineage>
</organism>
<proteinExistence type="predicted"/>
<reference evidence="1" key="1">
    <citation type="submission" date="2017-03" db="EMBL/GenBank/DDBJ databases">
        <title>The mitochondrial genome of the carnivorous plant Utricularia reniformis (Lentibulariaceae): structure, comparative analysis and evolutionary landmarks.</title>
        <authorList>
            <person name="Silva S.R."/>
            <person name="Alvarenga D.O."/>
            <person name="Michael T.P."/>
            <person name="Miranda V.F.O."/>
            <person name="Varani A.M."/>
        </authorList>
    </citation>
    <scope>NUCLEOTIDE SEQUENCE</scope>
</reference>